<feature type="region of interest" description="Disordered" evidence="5">
    <location>
        <begin position="209"/>
        <end position="232"/>
    </location>
</feature>
<dbReference type="Gene3D" id="1.10.10.10">
    <property type="entry name" value="Winged helix-like DNA-binding domain superfamily/Winged helix DNA-binding domain"/>
    <property type="match status" value="1"/>
</dbReference>
<dbReference type="InterPro" id="IPR036388">
    <property type="entry name" value="WH-like_DNA-bd_sf"/>
</dbReference>
<dbReference type="PRINTS" id="PR00056">
    <property type="entry name" value="HSFDOMAIN"/>
</dbReference>
<dbReference type="PANTHER" id="PTHR10015:SF206">
    <property type="entry name" value="HSF-TYPE DNA-BINDING DOMAIN-CONTAINING PROTEIN"/>
    <property type="match status" value="1"/>
</dbReference>
<dbReference type="GO" id="GO:0043565">
    <property type="term" value="F:sequence-specific DNA binding"/>
    <property type="evidence" value="ECO:0007669"/>
    <property type="project" value="InterPro"/>
</dbReference>
<dbReference type="SUPFAM" id="SSF46785">
    <property type="entry name" value="Winged helix' DNA-binding domain"/>
    <property type="match status" value="1"/>
</dbReference>
<dbReference type="Pfam" id="PF00447">
    <property type="entry name" value="HSF_DNA-bind"/>
    <property type="match status" value="1"/>
</dbReference>
<evidence type="ECO:0000256" key="2">
    <source>
        <dbReference type="ARBA" id="ARBA00023125"/>
    </source>
</evidence>
<feature type="compositionally biased region" description="Polar residues" evidence="5">
    <location>
        <begin position="30"/>
        <end position="39"/>
    </location>
</feature>
<dbReference type="SMART" id="SM00415">
    <property type="entry name" value="HSF"/>
    <property type="match status" value="1"/>
</dbReference>
<keyword evidence="3" id="KW-0539">Nucleus</keyword>
<evidence type="ECO:0000256" key="1">
    <source>
        <dbReference type="ARBA" id="ARBA00004123"/>
    </source>
</evidence>
<dbReference type="AlphaFoldDB" id="A0A8J9X438"/>
<dbReference type="EMBL" id="OU594963">
    <property type="protein sequence ID" value="CAG9286416.1"/>
    <property type="molecule type" value="Genomic_DNA"/>
</dbReference>
<dbReference type="Proteomes" id="UP000836788">
    <property type="component" value="Chromosome 22"/>
</dbReference>
<sequence>MCISTLRKNRAAEISLGSSLVTDDVKNAPHSASSTTVPRNASKRTKHPHIIVQHNYHDHAHDAAPLIQEVPAEDCAARGGVGTPFPLKLHEMLQNVVQDGYAHIVSWQPHGRCFVVHKPELFKQLLPKYFKLSKIASFQRQLNLYGFQRLTRGLDKGGYYHELFLRHRVFLAPRIQRVKVKGTGVRARSNPNQEPEFWDMPWVAEESTTEAPAPVSSESSVVSQESGHERSHAEYNYPQKEMVQSSIYAPSAPSPVSSYEETMSSMEADLILSGWGKPFHYLGHPMDAATSNTMTISDLPMPETDFEFDELLTEIFEEDDDCAFADLLERIIA</sequence>
<comment type="similarity">
    <text evidence="4">Belongs to the HSF family.</text>
</comment>
<dbReference type="PANTHER" id="PTHR10015">
    <property type="entry name" value="HEAT SHOCK TRANSCRIPTION FACTOR"/>
    <property type="match status" value="1"/>
</dbReference>
<organism evidence="7">
    <name type="scientific">Phaeodactylum tricornutum</name>
    <name type="common">Diatom</name>
    <dbReference type="NCBI Taxonomy" id="2850"/>
    <lineage>
        <taxon>Eukaryota</taxon>
        <taxon>Sar</taxon>
        <taxon>Stramenopiles</taxon>
        <taxon>Ochrophyta</taxon>
        <taxon>Bacillariophyta</taxon>
        <taxon>Bacillariophyceae</taxon>
        <taxon>Bacillariophycidae</taxon>
        <taxon>Naviculales</taxon>
        <taxon>Phaeodactylaceae</taxon>
        <taxon>Phaeodactylum</taxon>
    </lineage>
</organism>
<dbReference type="InterPro" id="IPR036390">
    <property type="entry name" value="WH_DNA-bd_sf"/>
</dbReference>
<dbReference type="GO" id="GO:0003700">
    <property type="term" value="F:DNA-binding transcription factor activity"/>
    <property type="evidence" value="ECO:0007669"/>
    <property type="project" value="InterPro"/>
</dbReference>
<feature type="compositionally biased region" description="Low complexity" evidence="5">
    <location>
        <begin position="215"/>
        <end position="225"/>
    </location>
</feature>
<keyword evidence="2" id="KW-0238">DNA-binding</keyword>
<evidence type="ECO:0000259" key="6">
    <source>
        <dbReference type="SMART" id="SM00415"/>
    </source>
</evidence>
<protein>
    <recommendedName>
        <fullName evidence="6">HSF-type DNA-binding domain-containing protein</fullName>
    </recommendedName>
</protein>
<gene>
    <name evidence="7" type="ORF">PTTT1_LOCUS32252</name>
</gene>
<feature type="region of interest" description="Disordered" evidence="5">
    <location>
        <begin position="23"/>
        <end position="45"/>
    </location>
</feature>
<evidence type="ECO:0000256" key="5">
    <source>
        <dbReference type="SAM" id="MobiDB-lite"/>
    </source>
</evidence>
<dbReference type="GO" id="GO:0005634">
    <property type="term" value="C:nucleus"/>
    <property type="evidence" value="ECO:0007669"/>
    <property type="project" value="UniProtKB-SubCell"/>
</dbReference>
<dbReference type="FunFam" id="1.10.10.10:FF:000479">
    <property type="entry name" value="Predicted protein"/>
    <property type="match status" value="1"/>
</dbReference>
<name>A0A8J9X438_PHATR</name>
<evidence type="ECO:0000313" key="7">
    <source>
        <dbReference type="EMBL" id="CAG9286416.1"/>
    </source>
</evidence>
<evidence type="ECO:0000256" key="3">
    <source>
        <dbReference type="ARBA" id="ARBA00023242"/>
    </source>
</evidence>
<proteinExistence type="inferred from homology"/>
<accession>A0A8J9X438</accession>
<evidence type="ECO:0000256" key="4">
    <source>
        <dbReference type="RuleBase" id="RU004020"/>
    </source>
</evidence>
<reference evidence="7" key="1">
    <citation type="submission" date="2022-02" db="EMBL/GenBank/DDBJ databases">
        <authorList>
            <person name="Giguere J D."/>
        </authorList>
    </citation>
    <scope>NUCLEOTIDE SEQUENCE</scope>
    <source>
        <strain evidence="7">CCAP 1055/1</strain>
    </source>
</reference>
<feature type="domain" description="HSF-type DNA-binding" evidence="6">
    <location>
        <begin position="81"/>
        <end position="178"/>
    </location>
</feature>
<dbReference type="InterPro" id="IPR000232">
    <property type="entry name" value="HSF_DNA-bd"/>
</dbReference>
<comment type="subcellular location">
    <subcellularLocation>
        <location evidence="1">Nucleus</location>
    </subcellularLocation>
</comment>